<keyword evidence="2" id="KW-0349">Heme</keyword>
<reference evidence="7" key="1">
    <citation type="submission" date="2020-04" db="EMBL/GenBank/DDBJ databases">
        <authorList>
            <person name="Alioto T."/>
            <person name="Alioto T."/>
            <person name="Gomez Garrido J."/>
        </authorList>
    </citation>
    <scope>NUCLEOTIDE SEQUENCE</scope>
    <source>
        <strain evidence="7">A484AB</strain>
    </source>
</reference>
<comment type="similarity">
    <text evidence="1">Belongs to the cytochrome P450 family.</text>
</comment>
<evidence type="ECO:0000256" key="6">
    <source>
        <dbReference type="ARBA" id="ARBA00023033"/>
    </source>
</evidence>
<dbReference type="Pfam" id="PF00067">
    <property type="entry name" value="p450"/>
    <property type="match status" value="1"/>
</dbReference>
<dbReference type="GO" id="GO:0005506">
    <property type="term" value="F:iron ion binding"/>
    <property type="evidence" value="ECO:0007669"/>
    <property type="project" value="InterPro"/>
</dbReference>
<dbReference type="GO" id="GO:0042448">
    <property type="term" value="P:progesterone metabolic process"/>
    <property type="evidence" value="ECO:0007669"/>
    <property type="project" value="TreeGrafter"/>
</dbReference>
<evidence type="ECO:0000256" key="5">
    <source>
        <dbReference type="ARBA" id="ARBA00023004"/>
    </source>
</evidence>
<dbReference type="AlphaFoldDB" id="A0A6S7GLU0"/>
<keyword evidence="4" id="KW-0560">Oxidoreductase</keyword>
<organism evidence="7 8">
    <name type="scientific">Paramuricea clavata</name>
    <name type="common">Red gorgonian</name>
    <name type="synonym">Violescent sea-whip</name>
    <dbReference type="NCBI Taxonomy" id="317549"/>
    <lineage>
        <taxon>Eukaryota</taxon>
        <taxon>Metazoa</taxon>
        <taxon>Cnidaria</taxon>
        <taxon>Anthozoa</taxon>
        <taxon>Octocorallia</taxon>
        <taxon>Malacalcyonacea</taxon>
        <taxon>Plexauridae</taxon>
        <taxon>Paramuricea</taxon>
    </lineage>
</organism>
<comment type="caution">
    <text evidence="7">The sequence shown here is derived from an EMBL/GenBank/DDBJ whole genome shotgun (WGS) entry which is preliminary data.</text>
</comment>
<dbReference type="Gene3D" id="1.10.630.10">
    <property type="entry name" value="Cytochrome P450"/>
    <property type="match status" value="1"/>
</dbReference>
<dbReference type="InterPro" id="IPR036396">
    <property type="entry name" value="Cyt_P450_sf"/>
</dbReference>
<gene>
    <name evidence="7" type="ORF">PACLA_8A038946</name>
</gene>
<dbReference type="SUPFAM" id="SSF48264">
    <property type="entry name" value="Cytochrome P450"/>
    <property type="match status" value="1"/>
</dbReference>
<keyword evidence="3" id="KW-0479">Metal-binding</keyword>
<dbReference type="OrthoDB" id="2789670at2759"/>
<accession>A0A6S7GLU0</accession>
<evidence type="ECO:0000313" key="7">
    <source>
        <dbReference type="EMBL" id="CAB3990346.1"/>
    </source>
</evidence>
<keyword evidence="6" id="KW-0503">Monooxygenase</keyword>
<dbReference type="GO" id="GO:0004508">
    <property type="term" value="F:steroid 17-alpha-monooxygenase activity"/>
    <property type="evidence" value="ECO:0007669"/>
    <property type="project" value="TreeGrafter"/>
</dbReference>
<evidence type="ECO:0000256" key="3">
    <source>
        <dbReference type="ARBA" id="ARBA00022723"/>
    </source>
</evidence>
<name>A0A6S7GLU0_PARCT</name>
<protein>
    <submittedName>
        <fullName evidence="7">Steroid 17-alpha-hydroxylase 17,20 lyase-like</fullName>
    </submittedName>
</protein>
<evidence type="ECO:0000313" key="8">
    <source>
        <dbReference type="Proteomes" id="UP001152795"/>
    </source>
</evidence>
<evidence type="ECO:0000256" key="2">
    <source>
        <dbReference type="ARBA" id="ARBA00022617"/>
    </source>
</evidence>
<evidence type="ECO:0000256" key="1">
    <source>
        <dbReference type="ARBA" id="ARBA00010617"/>
    </source>
</evidence>
<dbReference type="Proteomes" id="UP001152795">
    <property type="component" value="Unassembled WGS sequence"/>
</dbReference>
<dbReference type="PANTHER" id="PTHR24289:SF1">
    <property type="entry name" value="STEROID 17-ALPHA-HYDROXYLASE_17,20 LYASE"/>
    <property type="match status" value="1"/>
</dbReference>
<keyword evidence="8" id="KW-1185">Reference proteome</keyword>
<sequence>MFIEVFVTLFLVWYFITAYMTRKNMPAGPFPYPLVGNIPQIISADPARPFDKLAEKYGDIFTVTFPMGTAVILNTATLAHEARLTPGRQEDLMGKEPQSIYPFTVIMGDTLSTCDYTPVYLFQKKVFVSAKHMFGAGMEQSLNHASHSVKIAMKEIEDEWGRPFSLKKLIESSTLVQFWEWLTSKKIALNDEIVNEINELAVIITKQTLFNTLYQLLPFLSYLPTRFSQEITKAQEIKNTIFPPEYRAHQESYISGIIRDLTDSFISAY</sequence>
<keyword evidence="5" id="KW-0408">Iron</keyword>
<dbReference type="InterPro" id="IPR001128">
    <property type="entry name" value="Cyt_P450"/>
</dbReference>
<keyword evidence="7" id="KW-0456">Lyase</keyword>
<dbReference type="PANTHER" id="PTHR24289">
    <property type="entry name" value="STEROID 17-ALPHA-HYDROXYLASE/17,20 LYASE"/>
    <property type="match status" value="1"/>
</dbReference>
<dbReference type="EMBL" id="CACRXK020001644">
    <property type="protein sequence ID" value="CAB3990346.1"/>
    <property type="molecule type" value="Genomic_DNA"/>
</dbReference>
<proteinExistence type="inferred from homology"/>
<dbReference type="GO" id="GO:0016829">
    <property type="term" value="F:lyase activity"/>
    <property type="evidence" value="ECO:0007669"/>
    <property type="project" value="UniProtKB-KW"/>
</dbReference>
<dbReference type="GO" id="GO:0020037">
    <property type="term" value="F:heme binding"/>
    <property type="evidence" value="ECO:0007669"/>
    <property type="project" value="InterPro"/>
</dbReference>
<dbReference type="GO" id="GO:0042446">
    <property type="term" value="P:hormone biosynthetic process"/>
    <property type="evidence" value="ECO:0007669"/>
    <property type="project" value="TreeGrafter"/>
</dbReference>
<evidence type="ECO:0000256" key="4">
    <source>
        <dbReference type="ARBA" id="ARBA00023002"/>
    </source>
</evidence>